<evidence type="ECO:0000313" key="2">
    <source>
        <dbReference type="EMBL" id="GAX23237.1"/>
    </source>
</evidence>
<proteinExistence type="predicted"/>
<protein>
    <submittedName>
        <fullName evidence="2">Uncharacterized protein</fullName>
    </submittedName>
</protein>
<sequence>MMQSVALTELNCNDDEFVIVEAPRGLTESNVFGGSSHTLSSLADDDDASYDYCDDGYSMPPTGSSHWEETFATTGRDINEEFNLPPNLTDTDVEDAIDYLQTEKFPSLELSDTKMMKQPFQSSFCLSLDGATACTILEMNGDRASYSSLPSSVSEETKDDASTATEDESATRLPSSLSAAGSGASSVSTLTRLSNKKRRKQVLLAKKAAAAAAAAAKLAEVSANEISHPSPTASNTKKISSLHKKTKKSALGRSKSKKLRNFS</sequence>
<reference evidence="2 3" key="1">
    <citation type="journal article" date="2015" name="Plant Cell">
        <title>Oil accumulation by the oleaginous diatom Fistulifera solaris as revealed by the genome and transcriptome.</title>
        <authorList>
            <person name="Tanaka T."/>
            <person name="Maeda Y."/>
            <person name="Veluchamy A."/>
            <person name="Tanaka M."/>
            <person name="Abida H."/>
            <person name="Marechal E."/>
            <person name="Bowler C."/>
            <person name="Muto M."/>
            <person name="Sunaga Y."/>
            <person name="Tanaka M."/>
            <person name="Yoshino T."/>
            <person name="Taniguchi T."/>
            <person name="Fukuda Y."/>
            <person name="Nemoto M."/>
            <person name="Matsumoto M."/>
            <person name="Wong P.S."/>
            <person name="Aburatani S."/>
            <person name="Fujibuchi W."/>
        </authorList>
    </citation>
    <scope>NUCLEOTIDE SEQUENCE [LARGE SCALE GENOMIC DNA]</scope>
    <source>
        <strain evidence="2 3">JPCC DA0580</strain>
    </source>
</reference>
<feature type="compositionally biased region" description="Basic residues" evidence="1">
    <location>
        <begin position="240"/>
        <end position="263"/>
    </location>
</feature>
<dbReference type="EMBL" id="BDSP01000199">
    <property type="protein sequence ID" value="GAX23237.1"/>
    <property type="molecule type" value="Genomic_DNA"/>
</dbReference>
<feature type="compositionally biased region" description="Polar residues" evidence="1">
    <location>
        <begin position="224"/>
        <end position="236"/>
    </location>
</feature>
<feature type="region of interest" description="Disordered" evidence="1">
    <location>
        <begin position="144"/>
        <end position="192"/>
    </location>
</feature>
<dbReference type="Proteomes" id="UP000198406">
    <property type="component" value="Unassembled WGS sequence"/>
</dbReference>
<feature type="compositionally biased region" description="Low complexity" evidence="1">
    <location>
        <begin position="145"/>
        <end position="154"/>
    </location>
</feature>
<comment type="caution">
    <text evidence="2">The sequence shown here is derived from an EMBL/GenBank/DDBJ whole genome shotgun (WGS) entry which is preliminary data.</text>
</comment>
<dbReference type="AlphaFoldDB" id="A0A1Z5KAF0"/>
<dbReference type="InParanoid" id="A0A1Z5KAF0"/>
<name>A0A1Z5KAF0_FISSO</name>
<organism evidence="2 3">
    <name type="scientific">Fistulifera solaris</name>
    <name type="common">Oleaginous diatom</name>
    <dbReference type="NCBI Taxonomy" id="1519565"/>
    <lineage>
        <taxon>Eukaryota</taxon>
        <taxon>Sar</taxon>
        <taxon>Stramenopiles</taxon>
        <taxon>Ochrophyta</taxon>
        <taxon>Bacillariophyta</taxon>
        <taxon>Bacillariophyceae</taxon>
        <taxon>Bacillariophycidae</taxon>
        <taxon>Naviculales</taxon>
        <taxon>Naviculaceae</taxon>
        <taxon>Fistulifera</taxon>
    </lineage>
</organism>
<evidence type="ECO:0000313" key="3">
    <source>
        <dbReference type="Proteomes" id="UP000198406"/>
    </source>
</evidence>
<feature type="region of interest" description="Disordered" evidence="1">
    <location>
        <begin position="220"/>
        <end position="263"/>
    </location>
</feature>
<keyword evidence="3" id="KW-1185">Reference proteome</keyword>
<accession>A0A1Z5KAF0</accession>
<evidence type="ECO:0000256" key="1">
    <source>
        <dbReference type="SAM" id="MobiDB-lite"/>
    </source>
</evidence>
<gene>
    <name evidence="2" type="ORF">FisN_21Hu080</name>
</gene>
<feature type="compositionally biased region" description="Low complexity" evidence="1">
    <location>
        <begin position="175"/>
        <end position="191"/>
    </location>
</feature>